<organism evidence="2 3">
    <name type="scientific">Pleurodeles waltl</name>
    <name type="common">Iberian ribbed newt</name>
    <dbReference type="NCBI Taxonomy" id="8319"/>
    <lineage>
        <taxon>Eukaryota</taxon>
        <taxon>Metazoa</taxon>
        <taxon>Chordata</taxon>
        <taxon>Craniata</taxon>
        <taxon>Vertebrata</taxon>
        <taxon>Euteleostomi</taxon>
        <taxon>Amphibia</taxon>
        <taxon>Batrachia</taxon>
        <taxon>Caudata</taxon>
        <taxon>Salamandroidea</taxon>
        <taxon>Salamandridae</taxon>
        <taxon>Pleurodelinae</taxon>
        <taxon>Pleurodeles</taxon>
    </lineage>
</organism>
<reference evidence="2" key="1">
    <citation type="journal article" date="2022" name="bioRxiv">
        <title>Sequencing and chromosome-scale assembly of the giantPleurodeles waltlgenome.</title>
        <authorList>
            <person name="Brown T."/>
            <person name="Elewa A."/>
            <person name="Iarovenko S."/>
            <person name="Subramanian E."/>
            <person name="Araus A.J."/>
            <person name="Petzold A."/>
            <person name="Susuki M."/>
            <person name="Suzuki K.-i.T."/>
            <person name="Hayashi T."/>
            <person name="Toyoda A."/>
            <person name="Oliveira C."/>
            <person name="Osipova E."/>
            <person name="Leigh N.D."/>
            <person name="Simon A."/>
            <person name="Yun M.H."/>
        </authorList>
    </citation>
    <scope>NUCLEOTIDE SEQUENCE</scope>
    <source>
        <strain evidence="2">20211129_DDA</strain>
        <tissue evidence="2">Liver</tissue>
    </source>
</reference>
<accession>A0AAV7TKP3</accession>
<feature type="region of interest" description="Disordered" evidence="1">
    <location>
        <begin position="181"/>
        <end position="206"/>
    </location>
</feature>
<feature type="compositionally biased region" description="Polar residues" evidence="1">
    <location>
        <begin position="194"/>
        <end position="206"/>
    </location>
</feature>
<evidence type="ECO:0000313" key="2">
    <source>
        <dbReference type="EMBL" id="KAJ1176998.1"/>
    </source>
</evidence>
<proteinExistence type="predicted"/>
<name>A0AAV7TKP3_PLEWA</name>
<dbReference type="Pfam" id="PF15752">
    <property type="entry name" value="DUF4688"/>
    <property type="match status" value="1"/>
</dbReference>
<feature type="region of interest" description="Disordered" evidence="1">
    <location>
        <begin position="90"/>
        <end position="119"/>
    </location>
</feature>
<dbReference type="InterPro" id="IPR031496">
    <property type="entry name" value="DUF4688"/>
</dbReference>
<evidence type="ECO:0000313" key="3">
    <source>
        <dbReference type="Proteomes" id="UP001066276"/>
    </source>
</evidence>
<keyword evidence="3" id="KW-1185">Reference proteome</keyword>
<dbReference type="EMBL" id="JANPWB010000006">
    <property type="protein sequence ID" value="KAJ1176998.1"/>
    <property type="molecule type" value="Genomic_DNA"/>
</dbReference>
<dbReference type="PANTHER" id="PTHR35674:SF1">
    <property type="entry name" value="CDNA SEQUENCE CK137956"/>
    <property type="match status" value="1"/>
</dbReference>
<protein>
    <submittedName>
        <fullName evidence="2">Uncharacterized protein</fullName>
    </submittedName>
</protein>
<sequence>MLRIRSLEEMCCNDEISRLVEQEYLSLMKEILNETGVNCPSVQEVEALPPEQTLPAFRIATSLPSGCHTCTEPGTSVEEALKSILGNRDRDTKMRSDGDSALSSNPIVPSTCHPAVSTSNSATVTEESVLGSTAASNKEISYLLAQFPSKPIDSTKAPDNKILMEETRIIKDFLKNSMFSSTNSKKTAVPPPVSTTEGSTEGQNGVQKKQLPVFAKICSKPEPREEDEDPLSRGKLRTVLKWIYRSL</sequence>
<dbReference type="AlphaFoldDB" id="A0AAV7TKP3"/>
<dbReference type="PANTHER" id="PTHR35674">
    <property type="entry name" value="CDNA SEQUENCE CK137956"/>
    <property type="match status" value="1"/>
</dbReference>
<comment type="caution">
    <text evidence="2">The sequence shown here is derived from an EMBL/GenBank/DDBJ whole genome shotgun (WGS) entry which is preliminary data.</text>
</comment>
<evidence type="ECO:0000256" key="1">
    <source>
        <dbReference type="SAM" id="MobiDB-lite"/>
    </source>
</evidence>
<gene>
    <name evidence="2" type="ORF">NDU88_002265</name>
</gene>
<dbReference type="Proteomes" id="UP001066276">
    <property type="component" value="Chromosome 3_2"/>
</dbReference>